<proteinExistence type="predicted"/>
<reference evidence="2" key="1">
    <citation type="submission" date="2019-11" db="EMBL/GenBank/DDBJ databases">
        <title>Bipolaris sorokiniana Genome sequencing.</title>
        <authorList>
            <person name="Wang H."/>
        </authorList>
    </citation>
    <scope>NUCLEOTIDE SEQUENCE</scope>
</reference>
<protein>
    <recommendedName>
        <fullName evidence="1">Arb2 domain-containing protein</fullName>
    </recommendedName>
</protein>
<dbReference type="EMBL" id="WNKQ01000006">
    <property type="protein sequence ID" value="KAF5850576.1"/>
    <property type="molecule type" value="Genomic_DNA"/>
</dbReference>
<dbReference type="GO" id="GO:0035197">
    <property type="term" value="F:siRNA binding"/>
    <property type="evidence" value="ECO:0007669"/>
    <property type="project" value="TreeGrafter"/>
</dbReference>
<sequence>MFRRIENTMKADPSFPADLKQLGFFINDTGHIRLIDAPDKPHTYNATNNERVNEVRCEAMHTCQRREVEARLSRLGISRLYLPQYTTEKPIGPSIPILAPEPETLKTRKQIIVLINDPQQDLGILSYSQLSRGLGINGGSVVNFAKQMIKRSCTNNTGEQAATIFKDNYELDDKSTAPSLLVLNTSQLLYSHKHNQAMTLRSWSAMPRKSIAHDMIRIHDSNSIPGHLAPKDHIKTVFDEILYNTTRIAADAELSIIAIENSTEALLSVLAEGFEKYTSRITALALLHCTLDASQITHPGLRSFLRQRARQWRFNDVTANPLHCTDMPKLHPDGAVGEMENVGADDDNKTHVEWASGTEVPCPTFAGGDGALGEDVFIDAAVQDAVLAFFEEARHEGAVLGEKTSGGHMWKPQVEGPQVAFAGTMVDSELLKATGLME</sequence>
<dbReference type="InterPro" id="IPR048263">
    <property type="entry name" value="Arb2"/>
</dbReference>
<dbReference type="Pfam" id="PF22749">
    <property type="entry name" value="Arb2"/>
    <property type="match status" value="1"/>
</dbReference>
<gene>
    <name evidence="2" type="ORF">GGP41_010236</name>
</gene>
<dbReference type="Proteomes" id="UP000624244">
    <property type="component" value="Unassembled WGS sequence"/>
</dbReference>
<dbReference type="AlphaFoldDB" id="A0A8H6DW23"/>
<evidence type="ECO:0000313" key="2">
    <source>
        <dbReference type="EMBL" id="KAF5850576.1"/>
    </source>
</evidence>
<organism evidence="2 3">
    <name type="scientific">Cochliobolus sativus</name>
    <name type="common">Common root rot and spot blotch fungus</name>
    <name type="synonym">Bipolaris sorokiniana</name>
    <dbReference type="NCBI Taxonomy" id="45130"/>
    <lineage>
        <taxon>Eukaryota</taxon>
        <taxon>Fungi</taxon>
        <taxon>Dikarya</taxon>
        <taxon>Ascomycota</taxon>
        <taxon>Pezizomycotina</taxon>
        <taxon>Dothideomycetes</taxon>
        <taxon>Pleosporomycetidae</taxon>
        <taxon>Pleosporales</taxon>
        <taxon>Pleosporineae</taxon>
        <taxon>Pleosporaceae</taxon>
        <taxon>Bipolaris</taxon>
    </lineage>
</organism>
<dbReference type="GO" id="GO:0005634">
    <property type="term" value="C:nucleus"/>
    <property type="evidence" value="ECO:0007669"/>
    <property type="project" value="TreeGrafter"/>
</dbReference>
<comment type="caution">
    <text evidence="2">The sequence shown here is derived from an EMBL/GenBank/DDBJ whole genome shotgun (WGS) entry which is preliminary data.</text>
</comment>
<accession>A0A8H6DW23</accession>
<feature type="domain" description="Arb2" evidence="1">
    <location>
        <begin position="15"/>
        <end position="315"/>
    </location>
</feature>
<evidence type="ECO:0000259" key="1">
    <source>
        <dbReference type="Pfam" id="PF22749"/>
    </source>
</evidence>
<name>A0A8H6DW23_COCSA</name>
<evidence type="ECO:0000313" key="3">
    <source>
        <dbReference type="Proteomes" id="UP000624244"/>
    </source>
</evidence>
<dbReference type="GO" id="GO:0031048">
    <property type="term" value="P:regulatory ncRNA-mediated heterochromatin formation"/>
    <property type="evidence" value="ECO:0007669"/>
    <property type="project" value="TreeGrafter"/>
</dbReference>
<dbReference type="PANTHER" id="PTHR21357:SF4">
    <property type="entry name" value="FAM172 FAMILY PROTEIN HOMOLOG CG10038"/>
    <property type="match status" value="1"/>
</dbReference>
<dbReference type="InterPro" id="IPR053858">
    <property type="entry name" value="Arb2_dom"/>
</dbReference>
<dbReference type="PANTHER" id="PTHR21357">
    <property type="entry name" value="FAM172 FAMILY PROTEIN HOMOLOG CG10038"/>
    <property type="match status" value="1"/>
</dbReference>